<accession>A0A9W4N071</accession>
<gene>
    <name evidence="1" type="ORF">PSALAMII_LOCUS494</name>
</gene>
<keyword evidence="2" id="KW-1185">Reference proteome</keyword>
<dbReference type="OrthoDB" id="4330819at2759"/>
<evidence type="ECO:0000313" key="2">
    <source>
        <dbReference type="Proteomes" id="UP001152649"/>
    </source>
</evidence>
<sequence>MTCLSITGVCSLLSTFISRVLYPGNRHETVLFGGPDPERSSTLVSTKSDIPMMSKEESIMTAPSSSGVSAQGAVLQRFHTVRIWFPRNGTTILEDVKSKGLDDVVLDAIVLQDLSARHQAQDDQGNTINVFPADLAVREAGISRVWAKYGIPKFIPLSIDDPIVLNQPTKDLDQKKALCYQRLYSRYLHEYGRRKRLADVFGYEISVGLENWYEDTLQDLGRRLERLGYY</sequence>
<protein>
    <submittedName>
        <fullName evidence="1">Uncharacterized protein</fullName>
    </submittedName>
</protein>
<dbReference type="AlphaFoldDB" id="A0A9W4N071"/>
<organism evidence="1 2">
    <name type="scientific">Penicillium salamii</name>
    <dbReference type="NCBI Taxonomy" id="1612424"/>
    <lineage>
        <taxon>Eukaryota</taxon>
        <taxon>Fungi</taxon>
        <taxon>Dikarya</taxon>
        <taxon>Ascomycota</taxon>
        <taxon>Pezizomycotina</taxon>
        <taxon>Eurotiomycetes</taxon>
        <taxon>Eurotiomycetidae</taxon>
        <taxon>Eurotiales</taxon>
        <taxon>Aspergillaceae</taxon>
        <taxon>Penicillium</taxon>
    </lineage>
</organism>
<evidence type="ECO:0000313" key="1">
    <source>
        <dbReference type="EMBL" id="CAG8240754.1"/>
    </source>
</evidence>
<reference evidence="1" key="1">
    <citation type="submission" date="2021-07" db="EMBL/GenBank/DDBJ databases">
        <authorList>
            <person name="Branca A.L. A."/>
        </authorList>
    </citation>
    <scope>NUCLEOTIDE SEQUENCE</scope>
</reference>
<proteinExistence type="predicted"/>
<name>A0A9W4N071_9EURO</name>
<dbReference type="Proteomes" id="UP001152649">
    <property type="component" value="Unassembled WGS sequence"/>
</dbReference>
<dbReference type="EMBL" id="CAJVPG010000019">
    <property type="protein sequence ID" value="CAG8240754.1"/>
    <property type="molecule type" value="Genomic_DNA"/>
</dbReference>
<comment type="caution">
    <text evidence="1">The sequence shown here is derived from an EMBL/GenBank/DDBJ whole genome shotgun (WGS) entry which is preliminary data.</text>
</comment>